<dbReference type="GO" id="GO:0005524">
    <property type="term" value="F:ATP binding"/>
    <property type="evidence" value="ECO:0007669"/>
    <property type="project" value="UniProtKB-KW"/>
</dbReference>
<accession>A0A841RGJ5</accession>
<feature type="active site" evidence="1">
    <location>
        <position position="202"/>
    </location>
</feature>
<dbReference type="Proteomes" id="UP000587760">
    <property type="component" value="Unassembled WGS sequence"/>
</dbReference>
<reference evidence="4 5" key="1">
    <citation type="submission" date="2020-08" db="EMBL/GenBank/DDBJ databases">
        <title>Genomic Encyclopedia of Type Strains, Phase IV (KMG-IV): sequencing the most valuable type-strain genomes for metagenomic binning, comparative biology and taxonomic classification.</title>
        <authorList>
            <person name="Goeker M."/>
        </authorList>
    </citation>
    <scope>NUCLEOTIDE SEQUENCE [LARGE SCALE GENOMIC DNA]</scope>
    <source>
        <strain evidence="4 5">DSM 2461</strain>
    </source>
</reference>
<proteinExistence type="predicted"/>
<dbReference type="RefSeq" id="WP_184748373.1">
    <property type="nucleotide sequence ID" value="NZ_JACHGJ010000009.1"/>
</dbReference>
<feature type="binding site" evidence="2">
    <location>
        <begin position="244"/>
        <end position="245"/>
    </location>
    <ligand>
        <name>ATP</name>
        <dbReference type="ChEBI" id="CHEBI:30616"/>
    </ligand>
</feature>
<dbReference type="InterPro" id="IPR025230">
    <property type="entry name" value="DUF4172"/>
</dbReference>
<dbReference type="InterPro" id="IPR040198">
    <property type="entry name" value="Fido_containing"/>
</dbReference>
<keyword evidence="2" id="KW-0067">ATP-binding</keyword>
<dbReference type="Gene3D" id="1.10.10.10">
    <property type="entry name" value="Winged helix-like DNA-binding domain superfamily/Winged helix DNA-binding domain"/>
    <property type="match status" value="1"/>
</dbReference>
<dbReference type="Gene3D" id="1.10.3290.10">
    <property type="entry name" value="Fido-like domain"/>
    <property type="match status" value="1"/>
</dbReference>
<dbReference type="SUPFAM" id="SSF140931">
    <property type="entry name" value="Fic-like"/>
    <property type="match status" value="1"/>
</dbReference>
<dbReference type="PROSITE" id="PS51459">
    <property type="entry name" value="FIDO"/>
    <property type="match status" value="1"/>
</dbReference>
<dbReference type="EMBL" id="JACHGJ010000009">
    <property type="protein sequence ID" value="MBB6482140.1"/>
    <property type="molecule type" value="Genomic_DNA"/>
</dbReference>
<feature type="binding site" evidence="2">
    <location>
        <begin position="206"/>
        <end position="213"/>
    </location>
    <ligand>
        <name>ATP</name>
        <dbReference type="ChEBI" id="CHEBI:30616"/>
    </ligand>
</feature>
<keyword evidence="5" id="KW-1185">Reference proteome</keyword>
<dbReference type="AlphaFoldDB" id="A0A841RGJ5"/>
<keyword evidence="2" id="KW-0547">Nucleotide-binding</keyword>
<evidence type="ECO:0000313" key="4">
    <source>
        <dbReference type="EMBL" id="MBB6482140.1"/>
    </source>
</evidence>
<organism evidence="4 5">
    <name type="scientific">Spirochaeta isovalerica</name>
    <dbReference type="NCBI Taxonomy" id="150"/>
    <lineage>
        <taxon>Bacteria</taxon>
        <taxon>Pseudomonadati</taxon>
        <taxon>Spirochaetota</taxon>
        <taxon>Spirochaetia</taxon>
        <taxon>Spirochaetales</taxon>
        <taxon>Spirochaetaceae</taxon>
        <taxon>Spirochaeta</taxon>
    </lineage>
</organism>
<evidence type="ECO:0000313" key="5">
    <source>
        <dbReference type="Proteomes" id="UP000587760"/>
    </source>
</evidence>
<sequence length="371" mass="42115">MNYIWEKENWTNFLWSSENIIDSLATARKKQGIILGKGDTLELRELSSLLAEEAMTTSEIEGEKLDRESVRSSVARRLGLPTAGLPETRRETDGLVQVLIDATANYATPLSFETLWGWQAALFPTGYSGLQKIQVGLWREKPTPMQVISGSMGKEKIHYLAPPTTSLQLEMSRFIEWWNNQNLQLDGMIRAAIAHFRFVTIHPFEDGNGRIARALTDRALAQDEKTGKRLYSLSSQIIKEKTAYYDILENSQKGNGDITDWLNWFLQMFSRSIDASLMTIESSIFKNTFYRILNDLIITERQKKVIDKLLAPYPEEFKGGLTNKKYVSMTKISPETAKRDIKDLLDKGILLKNGGGGRSASYRLNLDMAKD</sequence>
<evidence type="ECO:0000256" key="1">
    <source>
        <dbReference type="PIRSR" id="PIRSR640198-1"/>
    </source>
</evidence>
<dbReference type="InterPro" id="IPR036388">
    <property type="entry name" value="WH-like_DNA-bd_sf"/>
</dbReference>
<dbReference type="InterPro" id="IPR036597">
    <property type="entry name" value="Fido-like_dom_sf"/>
</dbReference>
<dbReference type="PANTHER" id="PTHR13504">
    <property type="entry name" value="FIDO DOMAIN-CONTAINING PROTEIN DDB_G0283145"/>
    <property type="match status" value="1"/>
</dbReference>
<comment type="caution">
    <text evidence="4">The sequence shown here is derived from an EMBL/GenBank/DDBJ whole genome shotgun (WGS) entry which is preliminary data.</text>
</comment>
<gene>
    <name evidence="4" type="ORF">HNR50_003828</name>
</gene>
<dbReference type="InterPro" id="IPR003812">
    <property type="entry name" value="Fido"/>
</dbReference>
<evidence type="ECO:0000259" key="3">
    <source>
        <dbReference type="PROSITE" id="PS51459"/>
    </source>
</evidence>
<evidence type="ECO:0000256" key="2">
    <source>
        <dbReference type="PIRSR" id="PIRSR640198-2"/>
    </source>
</evidence>
<dbReference type="Pfam" id="PF13776">
    <property type="entry name" value="DUF4172"/>
    <property type="match status" value="1"/>
</dbReference>
<dbReference type="Pfam" id="PF02661">
    <property type="entry name" value="Fic"/>
    <property type="match status" value="1"/>
</dbReference>
<dbReference type="PANTHER" id="PTHR13504:SF33">
    <property type="entry name" value="FIC FAMILY PROTEIN"/>
    <property type="match status" value="1"/>
</dbReference>
<feature type="domain" description="Fido" evidence="3">
    <location>
        <begin position="110"/>
        <end position="267"/>
    </location>
</feature>
<protein>
    <submittedName>
        <fullName evidence="4">Fic family protein</fullName>
    </submittedName>
</protein>
<name>A0A841RGJ5_9SPIO</name>